<dbReference type="AlphaFoldDB" id="N6XKI4"/>
<dbReference type="EMBL" id="AMXE01000195">
    <property type="protein sequence ID" value="ENO82196.1"/>
    <property type="molecule type" value="Genomic_DNA"/>
</dbReference>
<dbReference type="eggNOG" id="COG1522">
    <property type="taxonomic scope" value="Bacteria"/>
</dbReference>
<evidence type="ECO:0000256" key="5">
    <source>
        <dbReference type="ARBA" id="ARBA00048470"/>
    </source>
</evidence>
<protein>
    <recommendedName>
        <fullName evidence="4">siroheme decarboxylase</fullName>
        <ecNumber evidence="4">4.1.1.111</ecNumber>
    </recommendedName>
</protein>
<comment type="caution">
    <text evidence="8">The sequence shown here is derived from an EMBL/GenBank/DDBJ whole genome shotgun (WGS) entry which is preliminary data.</text>
</comment>
<feature type="domain" description="Siroheme decarboxylase AsnC-like ligand binding" evidence="6">
    <location>
        <begin position="172"/>
        <end position="258"/>
    </location>
</feature>
<keyword evidence="9" id="KW-1185">Reference proteome</keyword>
<dbReference type="InterPro" id="IPR053953">
    <property type="entry name" value="NirdL-like_HTH"/>
</dbReference>
<dbReference type="RefSeq" id="WP_004351711.1">
    <property type="nucleotide sequence ID" value="NZ_AMXE01000195.1"/>
</dbReference>
<feature type="non-terminal residue" evidence="8">
    <location>
        <position position="258"/>
    </location>
</feature>
<dbReference type="Pfam" id="PF17805">
    <property type="entry name" value="AsnC_trans_reg2"/>
    <property type="match status" value="2"/>
</dbReference>
<evidence type="ECO:0000256" key="4">
    <source>
        <dbReference type="ARBA" id="ARBA00023471"/>
    </source>
</evidence>
<sequence length="258" mass="28347">RRLGASALAALAAPSERLEAVAARVSREAAINHNYQREHRYNLWFVVTAASEHDLRGVVAGIERDTGCAVIVLPLEEEYHIDLGFDLGAERRRPACHSAGPAPLPGGACTLPEIERRLATVLQAGLPLVARPYAALGEQAGLAEGMAIELIERWLADGLVRRLGVVVRHHELGLGANAMCVWDIPDEQVADLGRRLAREPAVTLCYRRRRVLLGWPYNLFCMIHGHARDEVLAARDDIAARLGLDAAPHEVLFSCRRF</sequence>
<evidence type="ECO:0000313" key="9">
    <source>
        <dbReference type="Proteomes" id="UP000013232"/>
    </source>
</evidence>
<keyword evidence="1" id="KW-0456">Lyase</keyword>
<dbReference type="EC" id="4.1.1.111" evidence="4"/>
<dbReference type="InterPro" id="IPR050684">
    <property type="entry name" value="HTH-Siroheme_Decarb"/>
</dbReference>
<dbReference type="PANTHER" id="PTHR43413:SF1">
    <property type="entry name" value="SIROHEME DECARBOXYLASE NIRL SUBUNIT"/>
    <property type="match status" value="1"/>
</dbReference>
<proteinExistence type="inferred from homology"/>
<gene>
    <name evidence="8" type="ORF">C666_19115</name>
</gene>
<feature type="non-terminal residue" evidence="8">
    <location>
        <position position="1"/>
    </location>
</feature>
<dbReference type="STRING" id="1123367.GCA_000621305_00695"/>
<evidence type="ECO:0000259" key="7">
    <source>
        <dbReference type="Pfam" id="PF22451"/>
    </source>
</evidence>
<evidence type="ECO:0000256" key="2">
    <source>
        <dbReference type="ARBA" id="ARBA00023444"/>
    </source>
</evidence>
<organism evidence="8 9">
    <name type="scientific">Thauera linaloolentis (strain DSM 12138 / JCM 21573 / CCUG 41526 / CIP 105981 / IAM 15112 / NBRC 102519 / 47Lol)</name>
    <dbReference type="NCBI Taxonomy" id="1123367"/>
    <lineage>
        <taxon>Bacteria</taxon>
        <taxon>Pseudomonadati</taxon>
        <taxon>Pseudomonadota</taxon>
        <taxon>Betaproteobacteria</taxon>
        <taxon>Rhodocyclales</taxon>
        <taxon>Zoogloeaceae</taxon>
        <taxon>Thauera</taxon>
    </lineage>
</organism>
<dbReference type="Pfam" id="PF22451">
    <property type="entry name" value="NirdL-like_HTH"/>
    <property type="match status" value="1"/>
</dbReference>
<accession>N6XKI4</accession>
<evidence type="ECO:0000256" key="1">
    <source>
        <dbReference type="ARBA" id="ARBA00023239"/>
    </source>
</evidence>
<evidence type="ECO:0000259" key="6">
    <source>
        <dbReference type="Pfam" id="PF17805"/>
    </source>
</evidence>
<dbReference type="InterPro" id="IPR040523">
    <property type="entry name" value="AsnC_trans_reg2"/>
</dbReference>
<dbReference type="Gene3D" id="3.30.70.3460">
    <property type="match status" value="2"/>
</dbReference>
<dbReference type="OrthoDB" id="9806536at2"/>
<evidence type="ECO:0000256" key="3">
    <source>
        <dbReference type="ARBA" id="ARBA00023457"/>
    </source>
</evidence>
<feature type="domain" description="Siroheme decarboxylase NirL-like HTH" evidence="7">
    <location>
        <begin position="115"/>
        <end position="161"/>
    </location>
</feature>
<feature type="domain" description="Siroheme decarboxylase AsnC-like ligand binding" evidence="6">
    <location>
        <begin position="5"/>
        <end position="79"/>
    </location>
</feature>
<comment type="similarity">
    <text evidence="3">Belongs to the Ahb/Nir family.</text>
</comment>
<dbReference type="PANTHER" id="PTHR43413">
    <property type="entry name" value="TRANSCRIPTIONAL REGULATOR, ASNC FAMILY"/>
    <property type="match status" value="1"/>
</dbReference>
<evidence type="ECO:0000313" key="8">
    <source>
        <dbReference type="EMBL" id="ENO82196.1"/>
    </source>
</evidence>
<reference evidence="8 9" key="1">
    <citation type="submission" date="2012-09" db="EMBL/GenBank/DDBJ databases">
        <title>Draft Genome Sequences of 6 Strains from Genus Thauera.</title>
        <authorList>
            <person name="Liu B."/>
            <person name="Shapleigh J.P."/>
            <person name="Frostegard A.H."/>
        </authorList>
    </citation>
    <scope>NUCLEOTIDE SEQUENCE [LARGE SCALE GENOMIC DNA]</scope>
    <source>
        <strain evidence="9">47Lol / DSM 12138</strain>
    </source>
</reference>
<comment type="catalytic activity">
    <reaction evidence="5">
        <text>siroheme + 2 H(+) = 12,18-didecarboxysiroheme + 2 CO2</text>
        <dbReference type="Rhea" id="RHEA:19093"/>
        <dbReference type="ChEBI" id="CHEBI:15378"/>
        <dbReference type="ChEBI" id="CHEBI:16526"/>
        <dbReference type="ChEBI" id="CHEBI:60052"/>
        <dbReference type="ChEBI" id="CHEBI:140497"/>
        <dbReference type="EC" id="4.1.1.111"/>
    </reaction>
</comment>
<name>N6XKI4_THAL4</name>
<dbReference type="Proteomes" id="UP000013232">
    <property type="component" value="Unassembled WGS sequence"/>
</dbReference>
<comment type="pathway">
    <text evidence="2">Porphyrin-containing compound metabolism.</text>
</comment>
<dbReference type="GO" id="GO:0016829">
    <property type="term" value="F:lyase activity"/>
    <property type="evidence" value="ECO:0007669"/>
    <property type="project" value="UniProtKB-KW"/>
</dbReference>